<dbReference type="EMBL" id="LVCJ01000014">
    <property type="protein sequence ID" value="OAL37588.1"/>
    <property type="molecule type" value="Genomic_DNA"/>
</dbReference>
<dbReference type="GO" id="GO:0045944">
    <property type="term" value="P:positive regulation of transcription by RNA polymerase II"/>
    <property type="evidence" value="ECO:0007669"/>
    <property type="project" value="TreeGrafter"/>
</dbReference>
<evidence type="ECO:0000259" key="6">
    <source>
        <dbReference type="PROSITE" id="PS50048"/>
    </source>
</evidence>
<name>A0A178D682_9EURO</name>
<proteinExistence type="predicted"/>
<dbReference type="GeneID" id="34586517"/>
<organism evidence="7 8">
    <name type="scientific">Fonsecaea nubica</name>
    <dbReference type="NCBI Taxonomy" id="856822"/>
    <lineage>
        <taxon>Eukaryota</taxon>
        <taxon>Fungi</taxon>
        <taxon>Dikarya</taxon>
        <taxon>Ascomycota</taxon>
        <taxon>Pezizomycotina</taxon>
        <taxon>Eurotiomycetes</taxon>
        <taxon>Chaetothyriomycetidae</taxon>
        <taxon>Chaetothyriales</taxon>
        <taxon>Herpotrichiellaceae</taxon>
        <taxon>Fonsecaea</taxon>
    </lineage>
</organism>
<dbReference type="Gene3D" id="4.10.240.10">
    <property type="entry name" value="Zn(2)-C6 fungal-type DNA-binding domain"/>
    <property type="match status" value="1"/>
</dbReference>
<evidence type="ECO:0000256" key="4">
    <source>
        <dbReference type="ARBA" id="ARBA00023163"/>
    </source>
</evidence>
<gene>
    <name evidence="7" type="ORF">AYO20_03095</name>
</gene>
<dbReference type="InterPro" id="IPR021858">
    <property type="entry name" value="Fun_TF"/>
</dbReference>
<evidence type="ECO:0000256" key="2">
    <source>
        <dbReference type="ARBA" id="ARBA00023015"/>
    </source>
</evidence>
<dbReference type="AlphaFoldDB" id="A0A178D682"/>
<keyword evidence="3" id="KW-0238">DNA-binding</keyword>
<dbReference type="PANTHER" id="PTHR37534:SF49">
    <property type="entry name" value="LYSINE BIOSYNTHESIS REGULATORY PROTEIN LYS14"/>
    <property type="match status" value="1"/>
</dbReference>
<dbReference type="InterPro" id="IPR001138">
    <property type="entry name" value="Zn2Cys6_DnaBD"/>
</dbReference>
<keyword evidence="5" id="KW-0539">Nucleus</keyword>
<dbReference type="Pfam" id="PF00172">
    <property type="entry name" value="Zn_clus"/>
    <property type="match status" value="1"/>
</dbReference>
<dbReference type="PROSITE" id="PS00463">
    <property type="entry name" value="ZN2_CY6_FUNGAL_1"/>
    <property type="match status" value="1"/>
</dbReference>
<dbReference type="OrthoDB" id="3477330at2759"/>
<dbReference type="SUPFAM" id="SSF57701">
    <property type="entry name" value="Zn2/Cys6 DNA-binding domain"/>
    <property type="match status" value="1"/>
</dbReference>
<comment type="caution">
    <text evidence="7">The sequence shown here is derived from an EMBL/GenBank/DDBJ whole genome shotgun (WGS) entry which is preliminary data.</text>
</comment>
<evidence type="ECO:0000256" key="1">
    <source>
        <dbReference type="ARBA" id="ARBA00004123"/>
    </source>
</evidence>
<dbReference type="GO" id="GO:0008270">
    <property type="term" value="F:zinc ion binding"/>
    <property type="evidence" value="ECO:0007669"/>
    <property type="project" value="InterPro"/>
</dbReference>
<evidence type="ECO:0000256" key="3">
    <source>
        <dbReference type="ARBA" id="ARBA00023125"/>
    </source>
</evidence>
<dbReference type="GO" id="GO:0000981">
    <property type="term" value="F:DNA-binding transcription factor activity, RNA polymerase II-specific"/>
    <property type="evidence" value="ECO:0007669"/>
    <property type="project" value="InterPro"/>
</dbReference>
<dbReference type="RefSeq" id="XP_022502600.1">
    <property type="nucleotide sequence ID" value="XM_022641398.1"/>
</dbReference>
<feature type="domain" description="Zn(2)-C6 fungal-type" evidence="6">
    <location>
        <begin position="25"/>
        <end position="53"/>
    </location>
</feature>
<reference evidence="7 8" key="1">
    <citation type="submission" date="2016-03" db="EMBL/GenBank/DDBJ databases">
        <title>The draft genome sequence of Fonsecaea nubica causative agent of cutaneous subcutaneous infection in human host.</title>
        <authorList>
            <person name="Costa F."/>
            <person name="Sybren D.H."/>
            <person name="Raittz R.T."/>
            <person name="Weiss V.A."/>
            <person name="Leao A.C."/>
            <person name="Gomes R."/>
            <person name="De Souza E.M."/>
            <person name="Pedrosa F.O."/>
            <person name="Steffens M.B."/>
            <person name="Bombassaro A."/>
            <person name="Tadra-Sfeir M.Z."/>
            <person name="Moreno L.F."/>
            <person name="Najafzadeh M.J."/>
            <person name="Felipe M.S."/>
            <person name="Teixeira M."/>
            <person name="Sun J."/>
            <person name="Xi L."/>
            <person name="Castro M.A."/>
            <person name="Vicente V.A."/>
        </authorList>
    </citation>
    <scope>NUCLEOTIDE SEQUENCE [LARGE SCALE GENOMIC DNA]</scope>
    <source>
        <strain evidence="7 8">CBS 269.64</strain>
    </source>
</reference>
<keyword evidence="8" id="KW-1185">Reference proteome</keyword>
<dbReference type="GO" id="GO:0000976">
    <property type="term" value="F:transcription cis-regulatory region binding"/>
    <property type="evidence" value="ECO:0007669"/>
    <property type="project" value="TreeGrafter"/>
</dbReference>
<keyword evidence="2" id="KW-0805">Transcription regulation</keyword>
<sequence>MSPASIFYHRGRPKISKTRTKTLSGCWTCRDRHVKCDERRPTCQRCAKFGVDCQGYAARFAWVNLTVASDLDMLAETPVVQPAAKKRCVGPTAYRTASTTQFTSQQVASFLSDLEESSHTVLTPRTRGPFSVFPALSTAPTAPIVTSTDVRSATGSSDLHIGALVSEDDPPDELEDELDGEQVRGADIPGSSLTLDQPWMGCLSTLSPDQTGQDGSTDPCRRIPFSSLDNFSFSATEPWPLTEPAPVDSIFSCTTPTAMRSENTRSHDSYLAGPDSCEPLSHRLAVTISADAPDVADWLDEQDGLLALLGRNFSSSRQWQKIQQRQDRSANPPIHRHIDFLQIPASQRELVHHWVMYLGGNMVAVDRIDNPCRTLWMPMALVGINCNSRESNGSIALFHALCSLSAQNLYQLRHQDNHYMSLSLQHNHLALRHTQHCLASHSGTGDAALAYAIICHAIKDAVSGGTKQWRSHLAGGLKYHSLVNCDFKDQAITTKIVQSYLFLAAMCNLAVPDTMVSFLDELPVDDHFLELNYGITRGLLKILVALNAMSSTKTHLSTNELDTLELQLYLHIPSDLPTGDLDAAGRQRLQHTASFFYVAILIFFRRVFRHVPTNDLQDLVDKALGHIEHILALEQDTLGIVVAWPTLVVAAECHKATQQRKMLEWFKRKQKAGFANLGAMADLVKNLWHRRELSAPGTDLHWQDLVNGPGGCDIIPL</sequence>
<protein>
    <recommendedName>
        <fullName evidence="6">Zn(2)-C6 fungal-type domain-containing protein</fullName>
    </recommendedName>
</protein>
<dbReference type="Pfam" id="PF11951">
    <property type="entry name" value="Fungal_trans_2"/>
    <property type="match status" value="1"/>
</dbReference>
<accession>A0A178D682</accession>
<dbReference type="Proteomes" id="UP000185904">
    <property type="component" value="Unassembled WGS sequence"/>
</dbReference>
<dbReference type="CDD" id="cd00067">
    <property type="entry name" value="GAL4"/>
    <property type="match status" value="1"/>
</dbReference>
<evidence type="ECO:0000313" key="7">
    <source>
        <dbReference type="EMBL" id="OAL37588.1"/>
    </source>
</evidence>
<keyword evidence="4" id="KW-0804">Transcription</keyword>
<evidence type="ECO:0000313" key="8">
    <source>
        <dbReference type="Proteomes" id="UP000185904"/>
    </source>
</evidence>
<dbReference type="InterPro" id="IPR036864">
    <property type="entry name" value="Zn2-C6_fun-type_DNA-bd_sf"/>
</dbReference>
<comment type="subcellular location">
    <subcellularLocation>
        <location evidence="1">Nucleus</location>
    </subcellularLocation>
</comment>
<dbReference type="PROSITE" id="PS50048">
    <property type="entry name" value="ZN2_CY6_FUNGAL_2"/>
    <property type="match status" value="1"/>
</dbReference>
<evidence type="ECO:0000256" key="5">
    <source>
        <dbReference type="ARBA" id="ARBA00023242"/>
    </source>
</evidence>
<dbReference type="PANTHER" id="PTHR37534">
    <property type="entry name" value="TRANSCRIPTIONAL ACTIVATOR PROTEIN UGA3"/>
    <property type="match status" value="1"/>
</dbReference>
<dbReference type="SMART" id="SM00066">
    <property type="entry name" value="GAL4"/>
    <property type="match status" value="1"/>
</dbReference>
<dbReference type="GO" id="GO:0005634">
    <property type="term" value="C:nucleus"/>
    <property type="evidence" value="ECO:0007669"/>
    <property type="project" value="UniProtKB-SubCell"/>
</dbReference>